<dbReference type="Proteomes" id="UP001597512">
    <property type="component" value="Unassembled WGS sequence"/>
</dbReference>
<keyword evidence="2" id="KW-1185">Reference proteome</keyword>
<proteinExistence type="predicted"/>
<evidence type="ECO:0000313" key="2">
    <source>
        <dbReference type="Proteomes" id="UP001597512"/>
    </source>
</evidence>
<accession>A0ABW6AIJ7</accession>
<protein>
    <submittedName>
        <fullName evidence="1">Uncharacterized protein</fullName>
    </submittedName>
</protein>
<dbReference type="RefSeq" id="WP_381502862.1">
    <property type="nucleotide sequence ID" value="NZ_JBHUOM010000012.1"/>
</dbReference>
<dbReference type="EMBL" id="JBHUOM010000012">
    <property type="protein sequence ID" value="MFD2935271.1"/>
    <property type="molecule type" value="Genomic_DNA"/>
</dbReference>
<name>A0ABW6AIJ7_9BACT</name>
<sequence>MAILSKHVAETQEFIDLAKATIDKDSNRSAAVAGLDRSEKISKMMEIFDTDADYPKEYQTFVNGFSER</sequence>
<comment type="caution">
    <text evidence="1">The sequence shown here is derived from an EMBL/GenBank/DDBJ whole genome shotgun (WGS) entry which is preliminary data.</text>
</comment>
<gene>
    <name evidence="1" type="ORF">ACFS25_15890</name>
</gene>
<reference evidence="2" key="1">
    <citation type="journal article" date="2019" name="Int. J. Syst. Evol. Microbiol.">
        <title>The Global Catalogue of Microorganisms (GCM) 10K type strain sequencing project: providing services to taxonomists for standard genome sequencing and annotation.</title>
        <authorList>
            <consortium name="The Broad Institute Genomics Platform"/>
            <consortium name="The Broad Institute Genome Sequencing Center for Infectious Disease"/>
            <person name="Wu L."/>
            <person name="Ma J."/>
        </authorList>
    </citation>
    <scope>NUCLEOTIDE SEQUENCE [LARGE SCALE GENOMIC DNA]</scope>
    <source>
        <strain evidence="2">KCTC 52490</strain>
    </source>
</reference>
<organism evidence="1 2">
    <name type="scientific">Spirosoma flavum</name>
    <dbReference type="NCBI Taxonomy" id="2048557"/>
    <lineage>
        <taxon>Bacteria</taxon>
        <taxon>Pseudomonadati</taxon>
        <taxon>Bacteroidota</taxon>
        <taxon>Cytophagia</taxon>
        <taxon>Cytophagales</taxon>
        <taxon>Cytophagaceae</taxon>
        <taxon>Spirosoma</taxon>
    </lineage>
</organism>
<evidence type="ECO:0000313" key="1">
    <source>
        <dbReference type="EMBL" id="MFD2935271.1"/>
    </source>
</evidence>